<dbReference type="EMBL" id="CP101462">
    <property type="protein sequence ID" value="UTT42004.1"/>
    <property type="molecule type" value="Genomic_DNA"/>
</dbReference>
<reference evidence="1" key="1">
    <citation type="submission" date="2022-07" db="EMBL/GenBank/DDBJ databases">
        <title>Complete genome of CX2.</title>
        <authorList>
            <person name="Cao G."/>
        </authorList>
    </citation>
    <scope>NUCLEOTIDE SEQUENCE</scope>
    <source>
        <strain evidence="1">CX2</strain>
    </source>
</reference>
<gene>
    <name evidence="1" type="ORF">NMQ00_10580</name>
</gene>
<keyword evidence="2" id="KW-1185">Reference proteome</keyword>
<evidence type="ECO:0000313" key="2">
    <source>
        <dbReference type="Proteomes" id="UP001060325"/>
    </source>
</evidence>
<dbReference type="RefSeq" id="WP_255176667.1">
    <property type="nucleotide sequence ID" value="NZ_CP101462.1"/>
</dbReference>
<accession>A0ABY5FKS2</accession>
<proteinExistence type="predicted"/>
<dbReference type="Proteomes" id="UP001060325">
    <property type="component" value="Chromosome"/>
</dbReference>
<protein>
    <recommendedName>
        <fullName evidence="3">Lipoprotein</fullName>
    </recommendedName>
</protein>
<sequence length="377" mass="42297">MKLTKSMKVMGITFGLSVMLAGCNQETEATSKVNETVEEAKSEESEMVRLRPVAEDASIGAVKDYDLSSFFQHKVAMIGPEHMVDEQIIYTDSVGEVGHEIYVYDTEQATNWSLHETSRTIGNLVGIKDEIYWIEYELTEDNGYAWSIFRMKLDASELTELYNGVSMFETPVPHLNASDDRVTWVDYEASETMTTSAVMQYLYDTATVETIQTYTLKEGEKRDGDYVFDYRVSEDGVIVHRSSFADGEKTTKLTTLDGTFDEDMGALVDFETGADYVALGKEGRADFVRLTGGAKQFQHKSTQSKITFDSFRFLPGQRILFREGMNRLLVADLNESTVSYLPSRGGTTSKPIYRDGQIAYAELGDGGLITFYTIDVN</sequence>
<evidence type="ECO:0008006" key="3">
    <source>
        <dbReference type="Google" id="ProtNLM"/>
    </source>
</evidence>
<organism evidence="1 2">
    <name type="scientific">Exiguobacterium aurantiacum</name>
    <dbReference type="NCBI Taxonomy" id="33987"/>
    <lineage>
        <taxon>Bacteria</taxon>
        <taxon>Bacillati</taxon>
        <taxon>Bacillota</taxon>
        <taxon>Bacilli</taxon>
        <taxon>Bacillales</taxon>
        <taxon>Bacillales Family XII. Incertae Sedis</taxon>
        <taxon>Exiguobacterium</taxon>
    </lineage>
</organism>
<dbReference type="PROSITE" id="PS51257">
    <property type="entry name" value="PROKAR_LIPOPROTEIN"/>
    <property type="match status" value="1"/>
</dbReference>
<name>A0ABY5FKS2_9BACL</name>
<evidence type="ECO:0000313" key="1">
    <source>
        <dbReference type="EMBL" id="UTT42004.1"/>
    </source>
</evidence>